<evidence type="ECO:0000256" key="8">
    <source>
        <dbReference type="ARBA" id="ARBA00064185"/>
    </source>
</evidence>
<dbReference type="AlphaFoldDB" id="A0A7R8UAE9"/>
<protein>
    <recommendedName>
        <fullName evidence="3">E3 ubiquitin-protein ligase E3D</fullName>
        <ecNumber evidence="2">2.3.2.26</ecNumber>
    </recommendedName>
    <alternativeName>
        <fullName evidence="6">HECT-type E3 ubiquitin transferase E3D</fullName>
    </alternativeName>
    <alternativeName>
        <fullName evidence="5">UbcH10-binding protein with a HECT-like domain</fullName>
    </alternativeName>
    <alternativeName>
        <fullName evidence="4">Ubiquitin-conjugating enzyme E2C-binding protein</fullName>
    </alternativeName>
</protein>
<dbReference type="FunCoup" id="A0A7R8UAE9">
    <property type="interactions" value="15"/>
</dbReference>
<proteinExistence type="predicted"/>
<dbReference type="GO" id="GO:0000151">
    <property type="term" value="C:ubiquitin ligase complex"/>
    <property type="evidence" value="ECO:0007669"/>
    <property type="project" value="TreeGrafter"/>
</dbReference>
<name>A0A7R8UAE9_HERIL</name>
<evidence type="ECO:0000256" key="7">
    <source>
        <dbReference type="ARBA" id="ARBA00053831"/>
    </source>
</evidence>
<dbReference type="GO" id="GO:0051865">
    <property type="term" value="P:protein autoubiquitination"/>
    <property type="evidence" value="ECO:0007669"/>
    <property type="project" value="TreeGrafter"/>
</dbReference>
<dbReference type="GO" id="GO:0043161">
    <property type="term" value="P:proteasome-mediated ubiquitin-dependent protein catabolic process"/>
    <property type="evidence" value="ECO:0007669"/>
    <property type="project" value="TreeGrafter"/>
</dbReference>
<dbReference type="InterPro" id="IPR019193">
    <property type="entry name" value="UBQ-conj_enz_E2-bd_prot"/>
</dbReference>
<evidence type="ECO:0000256" key="6">
    <source>
        <dbReference type="ARBA" id="ARBA00032298"/>
    </source>
</evidence>
<evidence type="ECO:0000256" key="4">
    <source>
        <dbReference type="ARBA" id="ARBA00029737"/>
    </source>
</evidence>
<dbReference type="PANTHER" id="PTHR31531:SF2">
    <property type="entry name" value="E3 UBIQUITIN-PROTEIN LIGASE E3D"/>
    <property type="match status" value="1"/>
</dbReference>
<dbReference type="InParanoid" id="A0A7R8UAE9"/>
<dbReference type="GO" id="GO:0031624">
    <property type="term" value="F:ubiquitin conjugating enzyme binding"/>
    <property type="evidence" value="ECO:0007669"/>
    <property type="project" value="TreeGrafter"/>
</dbReference>
<gene>
    <name evidence="9" type="ORF">HERILL_LOCUS510</name>
</gene>
<comment type="function">
    <text evidence="7">E3 ubiquitin-protein ligase which accepts ubiquitin from specific E2 ubiquitin-conjugating enzymes, and transfers it to substrates, generally promoting their degradation by the proteasome. Independently of its E3 ubiquitin-protein ligase activity, acts as an inhibitor of CPSF3 endonuclease activity by blocking CPSF3 active site.</text>
</comment>
<dbReference type="GO" id="GO:0000209">
    <property type="term" value="P:protein polyubiquitination"/>
    <property type="evidence" value="ECO:0007669"/>
    <property type="project" value="TreeGrafter"/>
</dbReference>
<evidence type="ECO:0000256" key="2">
    <source>
        <dbReference type="ARBA" id="ARBA00012485"/>
    </source>
</evidence>
<evidence type="ECO:0000313" key="9">
    <source>
        <dbReference type="EMBL" id="CAD7077137.1"/>
    </source>
</evidence>
<evidence type="ECO:0000256" key="3">
    <source>
        <dbReference type="ARBA" id="ARBA00013646"/>
    </source>
</evidence>
<dbReference type="EMBL" id="LR899009">
    <property type="protein sequence ID" value="CAD7077137.1"/>
    <property type="molecule type" value="Genomic_DNA"/>
</dbReference>
<dbReference type="GO" id="GO:0005634">
    <property type="term" value="C:nucleus"/>
    <property type="evidence" value="ECO:0007669"/>
    <property type="project" value="TreeGrafter"/>
</dbReference>
<dbReference type="Pfam" id="PF09814">
    <property type="entry name" value="HECT_2"/>
    <property type="match status" value="1"/>
</dbReference>
<reference evidence="9 10" key="1">
    <citation type="submission" date="2020-11" db="EMBL/GenBank/DDBJ databases">
        <authorList>
            <person name="Wallbank WR R."/>
            <person name="Pardo Diaz C."/>
            <person name="Kozak K."/>
            <person name="Martin S."/>
            <person name="Jiggins C."/>
            <person name="Moest M."/>
            <person name="Warren A I."/>
            <person name="Generalovic N T."/>
            <person name="Byers J.R.P. K."/>
            <person name="Montejo-Kovacevich G."/>
            <person name="Yen C E."/>
        </authorList>
    </citation>
    <scope>NUCLEOTIDE SEQUENCE [LARGE SCALE GENOMIC DNA]</scope>
</reference>
<dbReference type="EC" id="2.3.2.26" evidence="2"/>
<sequence>MHNITKPLQLNKQRSDLARALVTVGWFPVRCDPFNLERWKVGQCRLRDSASKATDAHYSGKPRQRWSLKRTCCRVKDCVPIGNSSEMAAMLLKEVCIEVRRKLQCANVYLTFDKNFSECQSAVKIILKSNEITIKYDGQTAVISLLTFFSIDQRSISSLVIEGNNVSFRVILANETGSLDLLFDDDEPEEYKIINAPKDDIKVTMKKDQLYQLKCSNCENTLLNERKCFSRVLELPSEFIGMSEWFCHKHDHVEHDLTPKADDVFFGLYFIVINFTNICNVIDRDQFIYCKRCLKFLGEKVYRDKAVKIWNDSTCLDDNGTSQQLFAGNDAECIHNIINKILTENLLTSKLYSMQFVKILFEATFPNRKRNFLMLNILERNLEILANFHVNNGEEISLESKKSLKVLFKAENSADQPLVTFWKNDFNVQNVTVSHKMFTEFVRLLQSNAKLVPEIYRYNNGFMLSYFFLQSCEQ</sequence>
<dbReference type="GO" id="GO:0006513">
    <property type="term" value="P:protein monoubiquitination"/>
    <property type="evidence" value="ECO:0007669"/>
    <property type="project" value="TreeGrafter"/>
</dbReference>
<evidence type="ECO:0000313" key="10">
    <source>
        <dbReference type="Proteomes" id="UP000594454"/>
    </source>
</evidence>
<dbReference type="GO" id="GO:0061630">
    <property type="term" value="F:ubiquitin protein ligase activity"/>
    <property type="evidence" value="ECO:0007669"/>
    <property type="project" value="UniProtKB-EC"/>
</dbReference>
<comment type="catalytic activity">
    <reaction evidence="1">
        <text>S-ubiquitinyl-[E2 ubiquitin-conjugating enzyme]-L-cysteine + [acceptor protein]-L-lysine = [E2 ubiquitin-conjugating enzyme]-L-cysteine + N(6)-ubiquitinyl-[acceptor protein]-L-lysine.</text>
        <dbReference type="EC" id="2.3.2.26"/>
    </reaction>
</comment>
<organism evidence="9 10">
    <name type="scientific">Hermetia illucens</name>
    <name type="common">Black soldier fly</name>
    <dbReference type="NCBI Taxonomy" id="343691"/>
    <lineage>
        <taxon>Eukaryota</taxon>
        <taxon>Metazoa</taxon>
        <taxon>Ecdysozoa</taxon>
        <taxon>Arthropoda</taxon>
        <taxon>Hexapoda</taxon>
        <taxon>Insecta</taxon>
        <taxon>Pterygota</taxon>
        <taxon>Neoptera</taxon>
        <taxon>Endopterygota</taxon>
        <taxon>Diptera</taxon>
        <taxon>Brachycera</taxon>
        <taxon>Stratiomyomorpha</taxon>
        <taxon>Stratiomyidae</taxon>
        <taxon>Hermetiinae</taxon>
        <taxon>Hermetia</taxon>
    </lineage>
</organism>
<dbReference type="GO" id="GO:0005829">
    <property type="term" value="C:cytosol"/>
    <property type="evidence" value="ECO:0007669"/>
    <property type="project" value="TreeGrafter"/>
</dbReference>
<dbReference type="OrthoDB" id="10264956at2759"/>
<comment type="subunit">
    <text evidence="8">Interacts with UBE2C/UbcH10 (E2 ubiquitin-conjugating enzyme). In vitro, interacts with cyclin-B.</text>
</comment>
<dbReference type="GO" id="GO:0030332">
    <property type="term" value="F:cyclin binding"/>
    <property type="evidence" value="ECO:0007669"/>
    <property type="project" value="TreeGrafter"/>
</dbReference>
<evidence type="ECO:0000256" key="1">
    <source>
        <dbReference type="ARBA" id="ARBA00000885"/>
    </source>
</evidence>
<dbReference type="Proteomes" id="UP000594454">
    <property type="component" value="Chromosome 1"/>
</dbReference>
<keyword evidence="10" id="KW-1185">Reference proteome</keyword>
<dbReference type="PANTHER" id="PTHR31531">
    <property type="entry name" value="E3 UBIQUITIN-PROTEIN LIGASE E3D FAMILY MEMBER"/>
    <property type="match status" value="1"/>
</dbReference>
<accession>A0A7R8UAE9</accession>
<evidence type="ECO:0000256" key="5">
    <source>
        <dbReference type="ARBA" id="ARBA00032234"/>
    </source>
</evidence>